<reference evidence="4 5" key="1">
    <citation type="submission" date="2023-07" db="EMBL/GenBank/DDBJ databases">
        <title>Sequencing the genomes of 1000 actinobacteria strains.</title>
        <authorList>
            <person name="Klenk H.-P."/>
        </authorList>
    </citation>
    <scope>NUCLEOTIDE SEQUENCE [LARGE SCALE GENOMIC DNA]</scope>
    <source>
        <strain evidence="4 5">DSM 19426</strain>
    </source>
</reference>
<feature type="domain" description="CT398-like coiled coil hairpin" evidence="3">
    <location>
        <begin position="14"/>
        <end position="193"/>
    </location>
</feature>
<dbReference type="Pfam" id="PF24481">
    <property type="entry name" value="CT398_CC"/>
    <property type="match status" value="1"/>
</dbReference>
<evidence type="ECO:0000259" key="2">
    <source>
        <dbReference type="Pfam" id="PF02591"/>
    </source>
</evidence>
<dbReference type="InterPro" id="IPR003743">
    <property type="entry name" value="Zf-RING_7"/>
</dbReference>
<dbReference type="InterPro" id="IPR052376">
    <property type="entry name" value="Oxidative_Scav/Glycosyltrans"/>
</dbReference>
<dbReference type="Gene3D" id="1.10.287.1490">
    <property type="match status" value="1"/>
</dbReference>
<organism evidence="4 5">
    <name type="scientific">Nocardioides marmoribigeumensis</name>
    <dbReference type="NCBI Taxonomy" id="433649"/>
    <lineage>
        <taxon>Bacteria</taxon>
        <taxon>Bacillati</taxon>
        <taxon>Actinomycetota</taxon>
        <taxon>Actinomycetes</taxon>
        <taxon>Propionibacteriales</taxon>
        <taxon>Nocardioidaceae</taxon>
        <taxon>Nocardioides</taxon>
    </lineage>
</organism>
<name>A0ABU2BR56_9ACTN</name>
<gene>
    <name evidence="4" type="ORF">J2S63_000309</name>
</gene>
<sequence>MKADPFAQLKLLDVQELDSGHDALRHQARNPPEGPELAALKAQRDELDGRAQDLRLAVDDLTREQRKADADVEQVKARRVRDQQRLDGGTITNPKDLEHLQHELLALDKRVSDLEDVELEVMERLEQAQADLDAARAELERVEQRAAELDAARAERLTDLRAQAAKLKEKRAQVVADLPADLLALYDKLREQKDGVGAALLRQRRCSGCSLQLDNRDLGQIKALPSNEVVRCEECGRILVRTGESGL</sequence>
<accession>A0ABU2BR56</accession>
<protein>
    <submittedName>
        <fullName evidence="4">Nucleic acid-binding Zn-ribbon protein</fullName>
    </submittedName>
</protein>
<dbReference type="InterPro" id="IPR056003">
    <property type="entry name" value="CT398_CC_hairpin"/>
</dbReference>
<dbReference type="Pfam" id="PF02591">
    <property type="entry name" value="Zn_ribbon_9"/>
    <property type="match status" value="1"/>
</dbReference>
<dbReference type="EMBL" id="JAVDYG010000001">
    <property type="protein sequence ID" value="MDR7360756.1"/>
    <property type="molecule type" value="Genomic_DNA"/>
</dbReference>
<evidence type="ECO:0000313" key="4">
    <source>
        <dbReference type="EMBL" id="MDR7360756.1"/>
    </source>
</evidence>
<dbReference type="PANTHER" id="PTHR39082">
    <property type="entry name" value="PHOSPHOLIPASE C-BETA-2-RELATED"/>
    <property type="match status" value="1"/>
</dbReference>
<evidence type="ECO:0000313" key="5">
    <source>
        <dbReference type="Proteomes" id="UP001183648"/>
    </source>
</evidence>
<feature type="coiled-coil region" evidence="1">
    <location>
        <begin position="37"/>
        <end position="177"/>
    </location>
</feature>
<keyword evidence="1" id="KW-0175">Coiled coil</keyword>
<feature type="domain" description="C4-type zinc ribbon" evidence="2">
    <location>
        <begin position="205"/>
        <end position="239"/>
    </location>
</feature>
<evidence type="ECO:0000256" key="1">
    <source>
        <dbReference type="SAM" id="Coils"/>
    </source>
</evidence>
<dbReference type="PANTHER" id="PTHR39082:SF1">
    <property type="entry name" value="SCAVENGER RECEPTOR CLASS A MEMBER 3"/>
    <property type="match status" value="1"/>
</dbReference>
<comment type="caution">
    <text evidence="4">The sequence shown here is derived from an EMBL/GenBank/DDBJ whole genome shotgun (WGS) entry which is preliminary data.</text>
</comment>
<proteinExistence type="predicted"/>
<keyword evidence="5" id="KW-1185">Reference proteome</keyword>
<dbReference type="RefSeq" id="WP_310297689.1">
    <property type="nucleotide sequence ID" value="NZ_BAAAPS010000011.1"/>
</dbReference>
<evidence type="ECO:0000259" key="3">
    <source>
        <dbReference type="Pfam" id="PF24481"/>
    </source>
</evidence>
<dbReference type="Proteomes" id="UP001183648">
    <property type="component" value="Unassembled WGS sequence"/>
</dbReference>